<dbReference type="InterPro" id="IPR034660">
    <property type="entry name" value="DinB/YfiT-like"/>
</dbReference>
<feature type="binding site" evidence="3">
    <location>
        <position position="137"/>
    </location>
    <ligand>
        <name>a divalent metal cation</name>
        <dbReference type="ChEBI" id="CHEBI:60240"/>
    </ligand>
</feature>
<dbReference type="eggNOG" id="COG2318">
    <property type="taxonomic scope" value="Bacteria"/>
</dbReference>
<dbReference type="SUPFAM" id="SSF109854">
    <property type="entry name" value="DinB/YfiT-like putative metalloenzymes"/>
    <property type="match status" value="1"/>
</dbReference>
<dbReference type="AlphaFoldDB" id="A0A077EDC4"/>
<protein>
    <recommendedName>
        <fullName evidence="6">DinB family protein</fullName>
    </recommendedName>
</protein>
<dbReference type="EMBL" id="CP007547">
    <property type="protein sequence ID" value="AIL44164.1"/>
    <property type="molecule type" value="Genomic_DNA"/>
</dbReference>
<evidence type="ECO:0000313" key="4">
    <source>
        <dbReference type="EMBL" id="AIL44164.1"/>
    </source>
</evidence>
<dbReference type="Proteomes" id="UP000028933">
    <property type="component" value="Chromosome"/>
</dbReference>
<keyword evidence="2 3" id="KW-0479">Metal-binding</keyword>
<dbReference type="Gene3D" id="1.20.120.450">
    <property type="entry name" value="dinb family like domain"/>
    <property type="match status" value="1"/>
</dbReference>
<organism evidence="4 5">
    <name type="scientific">Elizabethkingia anophelis NUHP1</name>
    <dbReference type="NCBI Taxonomy" id="1338011"/>
    <lineage>
        <taxon>Bacteria</taxon>
        <taxon>Pseudomonadati</taxon>
        <taxon>Bacteroidota</taxon>
        <taxon>Flavobacteriia</taxon>
        <taxon>Flavobacteriales</taxon>
        <taxon>Weeksellaceae</taxon>
        <taxon>Elizabethkingia</taxon>
    </lineage>
</organism>
<evidence type="ECO:0000256" key="1">
    <source>
        <dbReference type="ARBA" id="ARBA00008635"/>
    </source>
</evidence>
<reference evidence="4" key="1">
    <citation type="journal article" date="2013" name="Lancet">
        <title>First case of E anophelis outbreak in an intensive-care unit.</title>
        <authorList>
            <person name="Teo J."/>
            <person name="Tan S.Y."/>
            <person name="Tay M."/>
            <person name="Ding Y."/>
            <person name="Kjelleberg S."/>
            <person name="Givskov M."/>
            <person name="Lin R.T."/>
            <person name="Yang L."/>
        </authorList>
    </citation>
    <scope>NUCLEOTIDE SEQUENCE [LARGE SCALE GENOMIC DNA]</scope>
    <source>
        <strain evidence="4">NUHP1</strain>
    </source>
</reference>
<accession>A0A077EDC4</accession>
<evidence type="ECO:0000256" key="3">
    <source>
        <dbReference type="PIRSR" id="PIRSR607837-1"/>
    </source>
</evidence>
<feature type="binding site" evidence="3">
    <location>
        <position position="47"/>
    </location>
    <ligand>
        <name>a divalent metal cation</name>
        <dbReference type="ChEBI" id="CHEBI:60240"/>
    </ligand>
</feature>
<feature type="binding site" evidence="3">
    <location>
        <position position="133"/>
    </location>
    <ligand>
        <name>a divalent metal cation</name>
        <dbReference type="ChEBI" id="CHEBI:60240"/>
    </ligand>
</feature>
<reference evidence="4" key="2">
    <citation type="journal article" date="2015" name="Genome Biol. Evol.">
        <title>Complete Genome Sequence and Transcriptomic Analysis of the Novel Pathogen Elizabethkingia anophelis in Response to Oxidative Stress.</title>
        <authorList>
            <person name="Li Y."/>
            <person name="Liu Y."/>
            <person name="Chew S.C."/>
            <person name="Tay M."/>
            <person name="Salido M.M."/>
            <person name="Teo J."/>
            <person name="Lauro F.M."/>
            <person name="Givskov M."/>
            <person name="Yang L."/>
        </authorList>
    </citation>
    <scope>NUCLEOTIDE SEQUENCE</scope>
    <source>
        <strain evidence="4">NUHP1</strain>
    </source>
</reference>
<evidence type="ECO:0000256" key="2">
    <source>
        <dbReference type="ARBA" id="ARBA00022723"/>
    </source>
</evidence>
<dbReference type="Pfam" id="PF05163">
    <property type="entry name" value="DinB"/>
    <property type="match status" value="1"/>
</dbReference>
<name>A0A077EDC4_9FLAO</name>
<dbReference type="InterPro" id="IPR007837">
    <property type="entry name" value="DinB"/>
</dbReference>
<gene>
    <name evidence="4" type="ORF">BD94_0389</name>
</gene>
<evidence type="ECO:0008006" key="6">
    <source>
        <dbReference type="Google" id="ProtNLM"/>
    </source>
</evidence>
<dbReference type="GO" id="GO:0046872">
    <property type="term" value="F:metal ion binding"/>
    <property type="evidence" value="ECO:0007669"/>
    <property type="project" value="UniProtKB-KW"/>
</dbReference>
<dbReference type="STRING" id="1338011.BD94_0389"/>
<proteinExistence type="inferred from homology"/>
<sequence length="163" mass="18637">MSIKDGILIENQREADNTKRIIERLKDENASWKPHQKSMSALQLASHVVELHLWLKIALERDSFNFHTDYVPLKAKSFAELQDILVKGVENNINFVNGTDEDFWLQTYTLKAGDHVIATLPRIGALRFIINNHLIHHRGQLSLYLRMLDIPVPGLYGPSADEA</sequence>
<evidence type="ECO:0000313" key="5">
    <source>
        <dbReference type="Proteomes" id="UP000028933"/>
    </source>
</evidence>
<comment type="similarity">
    <text evidence="1">Belongs to the DinB family.</text>
</comment>
<dbReference type="RefSeq" id="WP_021348379.1">
    <property type="nucleotide sequence ID" value="NZ_CP007547.1"/>
</dbReference>
<dbReference type="KEGG" id="eao:BD94_0389"/>
<dbReference type="HOGENOM" id="CLU_1633040_0_0_10"/>